<dbReference type="GeneID" id="28771519"/>
<name>A0A177C5H7_9PLEO</name>
<proteinExistence type="predicted"/>
<evidence type="ECO:0000313" key="1">
    <source>
        <dbReference type="EMBL" id="OAG01977.1"/>
    </source>
</evidence>
<dbReference type="EMBL" id="KV441556">
    <property type="protein sequence ID" value="OAG01977.1"/>
    <property type="molecule type" value="Genomic_DNA"/>
</dbReference>
<dbReference type="Proteomes" id="UP000077069">
    <property type="component" value="Unassembled WGS sequence"/>
</dbReference>
<reference evidence="1 2" key="1">
    <citation type="submission" date="2016-05" db="EMBL/GenBank/DDBJ databases">
        <title>Comparative analysis of secretome profiles of manganese(II)-oxidizing ascomycete fungi.</title>
        <authorList>
            <consortium name="DOE Joint Genome Institute"/>
            <person name="Zeiner C.A."/>
            <person name="Purvine S.O."/>
            <person name="Zink E.M."/>
            <person name="Wu S."/>
            <person name="Pasa-Tolic L."/>
            <person name="Chaput D.L."/>
            <person name="Haridas S."/>
            <person name="Grigoriev I.V."/>
            <person name="Santelli C.M."/>
            <person name="Hansel C.M."/>
        </authorList>
    </citation>
    <scope>NUCLEOTIDE SEQUENCE [LARGE SCALE GENOMIC DNA]</scope>
    <source>
        <strain evidence="1 2">AP3s5-JAC2a</strain>
    </source>
</reference>
<dbReference type="RefSeq" id="XP_018032342.1">
    <property type="nucleotide sequence ID" value="XM_018188033.1"/>
</dbReference>
<evidence type="ECO:0000313" key="2">
    <source>
        <dbReference type="Proteomes" id="UP000077069"/>
    </source>
</evidence>
<organism evidence="1 2">
    <name type="scientific">Paraphaeosphaeria sporulosa</name>
    <dbReference type="NCBI Taxonomy" id="1460663"/>
    <lineage>
        <taxon>Eukaryota</taxon>
        <taxon>Fungi</taxon>
        <taxon>Dikarya</taxon>
        <taxon>Ascomycota</taxon>
        <taxon>Pezizomycotina</taxon>
        <taxon>Dothideomycetes</taxon>
        <taxon>Pleosporomycetidae</taxon>
        <taxon>Pleosporales</taxon>
        <taxon>Massarineae</taxon>
        <taxon>Didymosphaeriaceae</taxon>
        <taxon>Paraphaeosphaeria</taxon>
    </lineage>
</organism>
<dbReference type="InParanoid" id="A0A177C5H7"/>
<keyword evidence="2" id="KW-1185">Reference proteome</keyword>
<accession>A0A177C5H7</accession>
<sequence>MGSAPSRTATSIAVPGPSLSRIFTRVKHLAAQRPTSFCRSGGGPADFTPQYRCNAKCSAKMHIFSITSRMHFTHMSSCHAVGSHALTSIALLKLLHDLVVCPDYPVIWSPISCISVCGLTHLRTSFFLHKWNGGVFADNWRESTSKWYNSNVVQPH</sequence>
<dbReference type="AlphaFoldDB" id="A0A177C5H7"/>
<protein>
    <submittedName>
        <fullName evidence="1">Uncharacterized protein</fullName>
    </submittedName>
</protein>
<gene>
    <name evidence="1" type="ORF">CC84DRAFT_976466</name>
</gene>